<feature type="signal peptide" evidence="3">
    <location>
        <begin position="1"/>
        <end position="29"/>
    </location>
</feature>
<protein>
    <submittedName>
        <fullName evidence="4">Uncharacterized protein</fullName>
    </submittedName>
</protein>
<proteinExistence type="predicted"/>
<feature type="transmembrane region" description="Helical" evidence="2">
    <location>
        <begin position="170"/>
        <end position="191"/>
    </location>
</feature>
<organism evidence="4 5">
    <name type="scientific">Zizania palustris</name>
    <name type="common">Northern wild rice</name>
    <dbReference type="NCBI Taxonomy" id="103762"/>
    <lineage>
        <taxon>Eukaryota</taxon>
        <taxon>Viridiplantae</taxon>
        <taxon>Streptophyta</taxon>
        <taxon>Embryophyta</taxon>
        <taxon>Tracheophyta</taxon>
        <taxon>Spermatophyta</taxon>
        <taxon>Magnoliopsida</taxon>
        <taxon>Liliopsida</taxon>
        <taxon>Poales</taxon>
        <taxon>Poaceae</taxon>
        <taxon>BOP clade</taxon>
        <taxon>Oryzoideae</taxon>
        <taxon>Oryzeae</taxon>
        <taxon>Zizaniinae</taxon>
        <taxon>Zizania</taxon>
    </lineage>
</organism>
<evidence type="ECO:0000256" key="3">
    <source>
        <dbReference type="SAM" id="SignalP"/>
    </source>
</evidence>
<feature type="compositionally biased region" description="Pro residues" evidence="1">
    <location>
        <begin position="65"/>
        <end position="82"/>
    </location>
</feature>
<comment type="caution">
    <text evidence="4">The sequence shown here is derived from an EMBL/GenBank/DDBJ whole genome shotgun (WGS) entry which is preliminary data.</text>
</comment>
<keyword evidence="2" id="KW-0472">Membrane</keyword>
<evidence type="ECO:0000256" key="1">
    <source>
        <dbReference type="SAM" id="MobiDB-lite"/>
    </source>
</evidence>
<feature type="chain" id="PRO_5035245255" evidence="3">
    <location>
        <begin position="30"/>
        <end position="192"/>
    </location>
</feature>
<reference evidence="4" key="1">
    <citation type="journal article" date="2021" name="bioRxiv">
        <title>Whole Genome Assembly and Annotation of Northern Wild Rice, Zizania palustris L., Supports a Whole Genome Duplication in the Zizania Genus.</title>
        <authorList>
            <person name="Haas M."/>
            <person name="Kono T."/>
            <person name="Macchietto M."/>
            <person name="Millas R."/>
            <person name="McGilp L."/>
            <person name="Shao M."/>
            <person name="Duquette J."/>
            <person name="Hirsch C.N."/>
            <person name="Kimball J."/>
        </authorList>
    </citation>
    <scope>NUCLEOTIDE SEQUENCE</scope>
    <source>
        <tissue evidence="4">Fresh leaf tissue</tissue>
    </source>
</reference>
<keyword evidence="5" id="KW-1185">Reference proteome</keyword>
<dbReference type="EMBL" id="JAAALK010000086">
    <property type="protein sequence ID" value="KAG8081982.1"/>
    <property type="molecule type" value="Genomic_DNA"/>
</dbReference>
<keyword evidence="2" id="KW-0812">Transmembrane</keyword>
<feature type="compositionally biased region" description="Basic and acidic residues" evidence="1">
    <location>
        <begin position="96"/>
        <end position="106"/>
    </location>
</feature>
<evidence type="ECO:0000313" key="5">
    <source>
        <dbReference type="Proteomes" id="UP000729402"/>
    </source>
</evidence>
<dbReference type="PANTHER" id="PTHR34662">
    <property type="entry name" value="OS04G0422700 PROTEIN"/>
    <property type="match status" value="1"/>
</dbReference>
<gene>
    <name evidence="4" type="ORF">GUJ93_ZPchr0014g47558</name>
</gene>
<keyword evidence="3" id="KW-0732">Signal</keyword>
<evidence type="ECO:0000313" key="4">
    <source>
        <dbReference type="EMBL" id="KAG8081982.1"/>
    </source>
</evidence>
<keyword evidence="2" id="KW-1133">Transmembrane helix</keyword>
<dbReference type="Proteomes" id="UP000729402">
    <property type="component" value="Unassembled WGS sequence"/>
</dbReference>
<dbReference type="AlphaFoldDB" id="A0A8J5TB12"/>
<feature type="region of interest" description="Disordered" evidence="1">
    <location>
        <begin position="65"/>
        <end position="130"/>
    </location>
</feature>
<reference evidence="4" key="2">
    <citation type="submission" date="2021-02" db="EMBL/GenBank/DDBJ databases">
        <authorList>
            <person name="Kimball J.A."/>
            <person name="Haas M.W."/>
            <person name="Macchietto M."/>
            <person name="Kono T."/>
            <person name="Duquette J."/>
            <person name="Shao M."/>
        </authorList>
    </citation>
    <scope>NUCLEOTIDE SEQUENCE</scope>
    <source>
        <tissue evidence="4">Fresh leaf tissue</tissue>
    </source>
</reference>
<accession>A0A8J5TB12</accession>
<sequence>MRRRLLSPQLQLLMLMLCCTLSAVRPAHALFGLRGAYVSRLRGGYGEEKVPMTIVVPDFSPRPAPFASPARTPAPSPAPAVAPVPGSDDDMPTLPSERRSTGREPSGRNAGALPDASAPAPVTATSGGTSTAFISSSPAVPLPAGVTDSATVLPMPTPTQERQAVAMGTMLQATTVPFAIPLAMMLSFWALW</sequence>
<name>A0A8J5TB12_ZIZPA</name>
<dbReference type="PANTHER" id="PTHR34662:SF3">
    <property type="entry name" value="OS04G0422700 PROTEIN"/>
    <property type="match status" value="1"/>
</dbReference>
<dbReference type="OrthoDB" id="10259572at2759"/>
<evidence type="ECO:0000256" key="2">
    <source>
        <dbReference type="SAM" id="Phobius"/>
    </source>
</evidence>